<name>A0A397J757_9GLOM</name>
<dbReference type="EMBL" id="PQFF01000109">
    <property type="protein sequence ID" value="RHZ81856.1"/>
    <property type="molecule type" value="Genomic_DNA"/>
</dbReference>
<dbReference type="AlphaFoldDB" id="A0A397J757"/>
<keyword evidence="2" id="KW-1185">Reference proteome</keyword>
<dbReference type="OrthoDB" id="2328143at2759"/>
<evidence type="ECO:0000313" key="1">
    <source>
        <dbReference type="EMBL" id="RHZ81856.1"/>
    </source>
</evidence>
<evidence type="ECO:0000313" key="2">
    <source>
        <dbReference type="Proteomes" id="UP000266861"/>
    </source>
</evidence>
<reference evidence="1 2" key="1">
    <citation type="submission" date="2018-08" db="EMBL/GenBank/DDBJ databases">
        <title>Genome and evolution of the arbuscular mycorrhizal fungus Diversispora epigaea (formerly Glomus versiforme) and its bacterial endosymbionts.</title>
        <authorList>
            <person name="Sun X."/>
            <person name="Fei Z."/>
            <person name="Harrison M."/>
        </authorList>
    </citation>
    <scope>NUCLEOTIDE SEQUENCE [LARGE SCALE GENOMIC DNA]</scope>
    <source>
        <strain evidence="1 2">IT104</strain>
    </source>
</reference>
<organism evidence="1 2">
    <name type="scientific">Diversispora epigaea</name>
    <dbReference type="NCBI Taxonomy" id="1348612"/>
    <lineage>
        <taxon>Eukaryota</taxon>
        <taxon>Fungi</taxon>
        <taxon>Fungi incertae sedis</taxon>
        <taxon>Mucoromycota</taxon>
        <taxon>Glomeromycotina</taxon>
        <taxon>Glomeromycetes</taxon>
        <taxon>Diversisporales</taxon>
        <taxon>Diversisporaceae</taxon>
        <taxon>Diversispora</taxon>
    </lineage>
</organism>
<dbReference type="Proteomes" id="UP000266861">
    <property type="component" value="Unassembled WGS sequence"/>
</dbReference>
<protein>
    <submittedName>
        <fullName evidence="1">Uncharacterized protein</fullName>
    </submittedName>
</protein>
<gene>
    <name evidence="1" type="ORF">Glove_117g521</name>
</gene>
<comment type="caution">
    <text evidence="1">The sequence shown here is derived from an EMBL/GenBank/DDBJ whole genome shotgun (WGS) entry which is preliminary data.</text>
</comment>
<sequence>MDRAICPHIKRDGSVCENKCWRPTGCYKHWSLHEKNIEKIPCGVCKKPTISITEYCPKHSARFHSLNYRMRQKGLIQDPDRPIGLQSNR</sequence>
<proteinExistence type="predicted"/>
<accession>A0A397J757</accession>